<dbReference type="Pfam" id="PF05913">
    <property type="entry name" value="MupG_C"/>
    <property type="match status" value="1"/>
</dbReference>
<dbReference type="InterPro" id="IPR029000">
    <property type="entry name" value="Cyclophilin-like_dom_sf"/>
</dbReference>
<gene>
    <name evidence="3" type="ORF">NP439_20395</name>
</gene>
<dbReference type="PANTHER" id="PTHR38435">
    <property type="match status" value="1"/>
</dbReference>
<reference evidence="3" key="1">
    <citation type="submission" date="2022-07" db="EMBL/GenBank/DDBJ databases">
        <title>FELIX.</title>
        <authorList>
            <person name="Wan K.H."/>
            <person name="Park S."/>
            <person name="Lawrence Q."/>
            <person name="Eichenberger J.P."/>
            <person name="Booth B.W."/>
            <person name="Piaggio A.J."/>
            <person name="Chandler J.C."/>
            <person name="Franklin A.B."/>
            <person name="Celniker S.E."/>
        </authorList>
    </citation>
    <scope>NUCLEOTIDE SEQUENCE</scope>
    <source>
        <strain evidence="3">QA-1986 374</strain>
    </source>
</reference>
<dbReference type="InterPro" id="IPR017853">
    <property type="entry name" value="GH"/>
</dbReference>
<dbReference type="InterPro" id="IPR013785">
    <property type="entry name" value="Aldolase_TIM"/>
</dbReference>
<evidence type="ECO:0000259" key="2">
    <source>
        <dbReference type="Pfam" id="PF19200"/>
    </source>
</evidence>
<accession>A0ABY5JPZ4</accession>
<dbReference type="PANTHER" id="PTHR38435:SF1">
    <property type="entry name" value="DUF871 DOMAIN-CONTAINING PROTEIN"/>
    <property type="match status" value="1"/>
</dbReference>
<dbReference type="InterPro" id="IPR008589">
    <property type="entry name" value="MupG"/>
</dbReference>
<keyword evidence="4" id="KW-1185">Reference proteome</keyword>
<evidence type="ECO:0000259" key="1">
    <source>
        <dbReference type="Pfam" id="PF05913"/>
    </source>
</evidence>
<dbReference type="SUPFAM" id="SSF51445">
    <property type="entry name" value="(Trans)glycosidases"/>
    <property type="match status" value="1"/>
</dbReference>
<protein>
    <submittedName>
        <fullName evidence="3">MupG family TIM beta-alpha barrel fold protein</fullName>
    </submittedName>
</protein>
<dbReference type="Pfam" id="PF19200">
    <property type="entry name" value="MupG_N"/>
    <property type="match status" value="1"/>
</dbReference>
<name>A0ABY5JPZ4_9BACI</name>
<dbReference type="SUPFAM" id="SSF50891">
    <property type="entry name" value="Cyclophilin-like"/>
    <property type="match status" value="1"/>
</dbReference>
<feature type="domain" description="6-phospho-N-acetylmuramidase N-terminal" evidence="2">
    <location>
        <begin position="5"/>
        <end position="239"/>
    </location>
</feature>
<evidence type="ECO:0000313" key="4">
    <source>
        <dbReference type="Proteomes" id="UP001059773"/>
    </source>
</evidence>
<dbReference type="RefSeq" id="WP_256707610.1">
    <property type="nucleotide sequence ID" value="NZ_CP101914.1"/>
</dbReference>
<dbReference type="EMBL" id="CP101914">
    <property type="protein sequence ID" value="UUI02373.1"/>
    <property type="molecule type" value="Genomic_DNA"/>
</dbReference>
<sequence>MMRRLGVSIYPEKSTPEQDKTYLRKAASYGFSRVFTCLLSVQKPKEEIKADFVDIISCAKELQMEVILDVAPTVFDQLGISYDELSFFAELGADGIRLDLGFDGLKEAQLTYNKYDLKIELNMSNDVAYLDNIMTHQPNTENLIGCHNFYPQKYTGLPYEFFISCSERFKKHHLRTAAFVTSSDAKMGPWNINDGLCTLEEHRNLPIDVQAKHLFATGLIDDVIIGNAYASDKELELLGKLHRARLELSVELEKNISDIEKTIMFEETHTRRGDISEYMVRSVEVRKKYAAYSVEAAKTPVQKRGDIFIGNDSFGKYKAELQVVLKDMPADERKNKVGHVLEEELFLLDYIHPWGSFTLREK</sequence>
<dbReference type="Gene3D" id="3.20.20.70">
    <property type="entry name" value="Aldolase class I"/>
    <property type="match status" value="1"/>
</dbReference>
<organism evidence="3 4">
    <name type="scientific">Oceanobacillus jeddahense</name>
    <dbReference type="NCBI Taxonomy" id="1462527"/>
    <lineage>
        <taxon>Bacteria</taxon>
        <taxon>Bacillati</taxon>
        <taxon>Bacillota</taxon>
        <taxon>Bacilli</taxon>
        <taxon>Bacillales</taxon>
        <taxon>Bacillaceae</taxon>
        <taxon>Oceanobacillus</taxon>
    </lineage>
</organism>
<dbReference type="Proteomes" id="UP001059773">
    <property type="component" value="Chromosome"/>
</dbReference>
<dbReference type="InterPro" id="IPR043894">
    <property type="entry name" value="MupG_C"/>
</dbReference>
<dbReference type="InterPro" id="IPR043797">
    <property type="entry name" value="MupG_N"/>
</dbReference>
<proteinExistence type="predicted"/>
<evidence type="ECO:0000313" key="3">
    <source>
        <dbReference type="EMBL" id="UUI02373.1"/>
    </source>
</evidence>
<dbReference type="Gene3D" id="2.40.100.10">
    <property type="entry name" value="Cyclophilin-like"/>
    <property type="match status" value="1"/>
</dbReference>
<feature type="domain" description="6-phospho-N-acetylmuramidase C-terminal" evidence="1">
    <location>
        <begin position="246"/>
        <end position="359"/>
    </location>
</feature>